<keyword evidence="2" id="KW-0645">Protease</keyword>
<evidence type="ECO:0000313" key="3">
    <source>
        <dbReference type="Proteomes" id="UP000001930"/>
    </source>
</evidence>
<keyword evidence="3" id="KW-1185">Reference proteome</keyword>
<proteinExistence type="predicted"/>
<dbReference type="EC" id="3.4.21.101" evidence="2"/>
<dbReference type="RefSeq" id="WP_011402342.1">
    <property type="nucleotide sequence ID" value="NC_007651.1"/>
</dbReference>
<dbReference type="GeneID" id="92981778"/>
<dbReference type="SMART" id="SM00944">
    <property type="entry name" value="Pro-kuma_activ"/>
    <property type="match status" value="1"/>
</dbReference>
<dbReference type="Pfam" id="PF09286">
    <property type="entry name" value="Pro-kuma_activ"/>
    <property type="match status" value="1"/>
</dbReference>
<name>Q2SW22_BURTA</name>
<dbReference type="GO" id="GO:0006508">
    <property type="term" value="P:proteolysis"/>
    <property type="evidence" value="ECO:0007669"/>
    <property type="project" value="UniProtKB-KW"/>
</dbReference>
<dbReference type="CDD" id="cd11377">
    <property type="entry name" value="Pro-peptidase_S53"/>
    <property type="match status" value="1"/>
</dbReference>
<reference evidence="2 3" key="1">
    <citation type="journal article" date="2005" name="BMC Genomics">
        <title>Bacterial genome adaptation to niches: divergence of the potential virulence genes in three Burkholderia species of different survival strategies.</title>
        <authorList>
            <person name="Kim H.S."/>
            <person name="Schell M.A."/>
            <person name="Yu Y."/>
            <person name="Ulrich R.L."/>
            <person name="Sarria S.H."/>
            <person name="Nierman W.C."/>
            <person name="DeShazer D."/>
        </authorList>
    </citation>
    <scope>NUCLEOTIDE SEQUENCE [LARGE SCALE GENOMIC DNA]</scope>
    <source>
        <strain evidence="3">ATCC 700388 / DSM 13276 / CCUG 48851 / CIP 106301 / E264</strain>
    </source>
</reference>
<gene>
    <name evidence="2" type="ordered locus">BTH_I2356</name>
</gene>
<dbReference type="Proteomes" id="UP000001930">
    <property type="component" value="Chromosome I"/>
</dbReference>
<evidence type="ECO:0000313" key="2">
    <source>
        <dbReference type="EMBL" id="ABC36918.1"/>
    </source>
</evidence>
<dbReference type="KEGG" id="bte:BTH_I2356"/>
<dbReference type="SUPFAM" id="SSF54897">
    <property type="entry name" value="Protease propeptides/inhibitors"/>
    <property type="match status" value="1"/>
</dbReference>
<evidence type="ECO:0000259" key="1">
    <source>
        <dbReference type="SMART" id="SM00944"/>
    </source>
</evidence>
<dbReference type="GO" id="GO:0008236">
    <property type="term" value="F:serine-type peptidase activity"/>
    <property type="evidence" value="ECO:0007669"/>
    <property type="project" value="InterPro"/>
</dbReference>
<feature type="domain" description="Peptidase S53 activation" evidence="1">
    <location>
        <begin position="54"/>
        <end position="189"/>
    </location>
</feature>
<keyword evidence="2" id="KW-0378">Hydrolase</keyword>
<accession>Q2SW22</accession>
<dbReference type="AlphaFoldDB" id="Q2SW22"/>
<protein>
    <submittedName>
        <fullName evidence="2">Serine protease, subtilase family</fullName>
        <ecNumber evidence="2">3.4.21.101</ecNumber>
    </submittedName>
</protein>
<dbReference type="EMBL" id="CP000086">
    <property type="protein sequence ID" value="ABC36918.1"/>
    <property type="molecule type" value="Genomic_DNA"/>
</dbReference>
<organism evidence="2 3">
    <name type="scientific">Burkholderia thailandensis (strain ATCC 700388 / DSM 13276 / CCUG 48851 / CIP 106301 / E264)</name>
    <dbReference type="NCBI Taxonomy" id="271848"/>
    <lineage>
        <taxon>Bacteria</taxon>
        <taxon>Pseudomonadati</taxon>
        <taxon>Pseudomonadota</taxon>
        <taxon>Betaproteobacteria</taxon>
        <taxon>Burkholderiales</taxon>
        <taxon>Burkholderiaceae</taxon>
        <taxon>Burkholderia</taxon>
        <taxon>pseudomallei group</taxon>
    </lineage>
</organism>
<dbReference type="HOGENOM" id="CLU_1709828_0_0_4"/>
<dbReference type="InterPro" id="IPR015366">
    <property type="entry name" value="S53_propep"/>
</dbReference>
<sequence>MNITRIALTAALGLFLGKGAFSEEAGWVRTQTISPLSAPVDGDARSTNGKSSLAVAAERAPQVPAGQLFDLQVLLKPSNPVPSDSTAAAAAARKARFSAKDPNRFAPSQAQVDSVVSYLRQNGFTHIEAAPNRFSIRAQGTIANVSKAFRVGVKTFMYEGRPVFANDDTVQVPANLGAIVGNVLGLQNIY</sequence>